<evidence type="ECO:0000259" key="6">
    <source>
        <dbReference type="PROSITE" id="PS50801"/>
    </source>
</evidence>
<dbReference type="PROSITE" id="PS50801">
    <property type="entry name" value="STAS"/>
    <property type="match status" value="1"/>
</dbReference>
<accession>V5WDL9</accession>
<dbReference type="Pfam" id="PF00916">
    <property type="entry name" value="Sulfate_transp"/>
    <property type="match status" value="2"/>
</dbReference>
<reference evidence="7 8" key="1">
    <citation type="journal article" date="2015" name="Stand. Genomic Sci.">
        <title>Complete genome sequence and description of Salinispira pacifica gen. nov., sp. nov., a novel spirochaete isolated form a hypersaline microbial mat.</title>
        <authorList>
            <person name="Ben Hania W."/>
            <person name="Joseph M."/>
            <person name="Schumann P."/>
            <person name="Bunk B."/>
            <person name="Fiebig A."/>
            <person name="Sproer C."/>
            <person name="Klenk H.P."/>
            <person name="Fardeau M.L."/>
            <person name="Spring S."/>
        </authorList>
    </citation>
    <scope>NUCLEOTIDE SEQUENCE [LARGE SCALE GENOMIC DNA]</scope>
    <source>
        <strain evidence="7 8">L21-RPul-D2</strain>
    </source>
</reference>
<dbReference type="SUPFAM" id="SSF52091">
    <property type="entry name" value="SpoIIaa-like"/>
    <property type="match status" value="1"/>
</dbReference>
<evidence type="ECO:0000313" key="7">
    <source>
        <dbReference type="EMBL" id="AHC13908.1"/>
    </source>
</evidence>
<dbReference type="HOGENOM" id="CLU_003182_13_2_12"/>
<comment type="subcellular location">
    <subcellularLocation>
        <location evidence="1">Membrane</location>
        <topology evidence="1">Multi-pass membrane protein</topology>
    </subcellularLocation>
</comment>
<evidence type="ECO:0000313" key="8">
    <source>
        <dbReference type="Proteomes" id="UP000018680"/>
    </source>
</evidence>
<dbReference type="RefSeq" id="WP_024266840.1">
    <property type="nucleotide sequence ID" value="NC_023035.1"/>
</dbReference>
<feature type="transmembrane region" description="Helical" evidence="5">
    <location>
        <begin position="225"/>
        <end position="248"/>
    </location>
</feature>
<dbReference type="eggNOG" id="COG0659">
    <property type="taxonomic scope" value="Bacteria"/>
</dbReference>
<dbReference type="InterPro" id="IPR011547">
    <property type="entry name" value="SLC26A/SulP_dom"/>
</dbReference>
<feature type="transmembrane region" description="Helical" evidence="5">
    <location>
        <begin position="152"/>
        <end position="169"/>
    </location>
</feature>
<feature type="transmembrane region" description="Helical" evidence="5">
    <location>
        <begin position="308"/>
        <end position="341"/>
    </location>
</feature>
<feature type="transmembrane region" description="Helical" evidence="5">
    <location>
        <begin position="268"/>
        <end position="288"/>
    </location>
</feature>
<dbReference type="EMBL" id="CP006939">
    <property type="protein sequence ID" value="AHC13908.1"/>
    <property type="molecule type" value="Genomic_DNA"/>
</dbReference>
<dbReference type="GO" id="GO:0055085">
    <property type="term" value="P:transmembrane transport"/>
    <property type="evidence" value="ECO:0007669"/>
    <property type="project" value="InterPro"/>
</dbReference>
<keyword evidence="4 5" id="KW-0472">Membrane</keyword>
<keyword evidence="3 5" id="KW-1133">Transmembrane helix</keyword>
<keyword evidence="8" id="KW-1185">Reference proteome</keyword>
<dbReference type="STRING" id="1307761.L21SP2_0476"/>
<evidence type="ECO:0000256" key="5">
    <source>
        <dbReference type="SAM" id="Phobius"/>
    </source>
</evidence>
<evidence type="ECO:0000256" key="2">
    <source>
        <dbReference type="ARBA" id="ARBA00022692"/>
    </source>
</evidence>
<dbReference type="GO" id="GO:0016020">
    <property type="term" value="C:membrane"/>
    <property type="evidence" value="ECO:0007669"/>
    <property type="project" value="UniProtKB-SubCell"/>
</dbReference>
<feature type="transmembrane region" description="Helical" evidence="5">
    <location>
        <begin position="176"/>
        <end position="195"/>
    </location>
</feature>
<dbReference type="InterPro" id="IPR002645">
    <property type="entry name" value="STAS_dom"/>
</dbReference>
<feature type="transmembrane region" description="Helical" evidence="5">
    <location>
        <begin position="93"/>
        <end position="115"/>
    </location>
</feature>
<feature type="transmembrane region" description="Helical" evidence="5">
    <location>
        <begin position="127"/>
        <end position="146"/>
    </location>
</feature>
<dbReference type="Pfam" id="PF01740">
    <property type="entry name" value="STAS"/>
    <property type="match status" value="1"/>
</dbReference>
<dbReference type="KEGG" id="slr:L21SP2_0476"/>
<dbReference type="PANTHER" id="PTHR11814">
    <property type="entry name" value="SULFATE TRANSPORTER"/>
    <property type="match status" value="1"/>
</dbReference>
<dbReference type="InterPro" id="IPR036513">
    <property type="entry name" value="STAS_dom_sf"/>
</dbReference>
<keyword evidence="2 5" id="KW-0812">Transmembrane</keyword>
<evidence type="ECO:0000256" key="4">
    <source>
        <dbReference type="ARBA" id="ARBA00023136"/>
    </source>
</evidence>
<sequence length="557" mass="60504">MSPKVNRLLPEQGRWPADLLAALSLMVLLIPQAMAQSSLAGMPPVYGLFTAAAALTAGGLMGHLHRFSGGPTSLTALTIAAVIGGSAQPGSLAYFQMVMILALMVGVFRIVLGLLKFSFFANLISHPAASGFTSAAALLIIFSVLGNHNWRHIPTLLVGSGFILLSLIIKRRGAAVLSLVIPMLLFTAAALIGGYEDGGGELLGRVEFRVPRVHLLATELSVREFFSMAVELIPAALLVTTVSLMEMFAVSSHLVRNAPQRMNLDRELISQGAGALGAALAGTFPGSASFARSALLEHQHVSSRFSNLTAGILVIPLAFLCGPILASMPRVILGGIIIVSVIRVIRPESLRDAWRSSWLDALVWLAAFGTTLISAPNIYFGIIVPVLLQLMIFVLRRMRPRVVILGRHGDGRLRDALHLSLPLPRHILAIRLDSSLHFANQEYVIQRVLDRIKEMPRVEHLIISAEGMHYIDESGAQGLLDLAEYCRSRSIQPWIAGIKLPALQVLCRREVLIDDPGAKDEHPYRYARDMKLALDEVYGDLNRRGIVETVDIRSPAE</sequence>
<proteinExistence type="predicted"/>
<organism evidence="7 8">
    <name type="scientific">Salinispira pacifica</name>
    <dbReference type="NCBI Taxonomy" id="1307761"/>
    <lineage>
        <taxon>Bacteria</taxon>
        <taxon>Pseudomonadati</taxon>
        <taxon>Spirochaetota</taxon>
        <taxon>Spirochaetia</taxon>
        <taxon>Spirochaetales</taxon>
        <taxon>Spirochaetaceae</taxon>
        <taxon>Salinispira</taxon>
    </lineage>
</organism>
<dbReference type="Gene3D" id="3.30.750.24">
    <property type="entry name" value="STAS domain"/>
    <property type="match status" value="1"/>
</dbReference>
<gene>
    <name evidence="7" type="ORF">L21SP2_0476</name>
</gene>
<dbReference type="AlphaFoldDB" id="V5WDL9"/>
<evidence type="ECO:0000256" key="3">
    <source>
        <dbReference type="ARBA" id="ARBA00022989"/>
    </source>
</evidence>
<protein>
    <submittedName>
        <fullName evidence="7">Sulfate permease family protein</fullName>
    </submittedName>
</protein>
<feature type="transmembrane region" description="Helical" evidence="5">
    <location>
        <begin position="69"/>
        <end position="87"/>
    </location>
</feature>
<dbReference type="InterPro" id="IPR001902">
    <property type="entry name" value="SLC26A/SulP_fam"/>
</dbReference>
<dbReference type="CDD" id="cd07042">
    <property type="entry name" value="STAS_SulP_like_sulfate_transporter"/>
    <property type="match status" value="1"/>
</dbReference>
<dbReference type="Proteomes" id="UP000018680">
    <property type="component" value="Chromosome"/>
</dbReference>
<dbReference type="OrthoDB" id="9771198at2"/>
<evidence type="ECO:0000256" key="1">
    <source>
        <dbReference type="ARBA" id="ARBA00004141"/>
    </source>
</evidence>
<name>V5WDL9_9SPIO</name>
<feature type="domain" description="STAS" evidence="6">
    <location>
        <begin position="417"/>
        <end position="506"/>
    </location>
</feature>
<feature type="transmembrane region" description="Helical" evidence="5">
    <location>
        <begin position="45"/>
        <end position="62"/>
    </location>
</feature>